<dbReference type="Proteomes" id="UP000023152">
    <property type="component" value="Unassembled WGS sequence"/>
</dbReference>
<feature type="transmembrane region" description="Helical" evidence="2">
    <location>
        <begin position="259"/>
        <end position="279"/>
    </location>
</feature>
<evidence type="ECO:0000313" key="5">
    <source>
        <dbReference type="Proteomes" id="UP000023152"/>
    </source>
</evidence>
<feature type="chain" id="PRO_5004974557" evidence="3">
    <location>
        <begin position="24"/>
        <end position="307"/>
    </location>
</feature>
<keyword evidence="5" id="KW-1185">Reference proteome</keyword>
<keyword evidence="2" id="KW-1133">Transmembrane helix</keyword>
<keyword evidence="2" id="KW-0812">Transmembrane</keyword>
<organism evidence="4 5">
    <name type="scientific">Reticulomyxa filosa</name>
    <dbReference type="NCBI Taxonomy" id="46433"/>
    <lineage>
        <taxon>Eukaryota</taxon>
        <taxon>Sar</taxon>
        <taxon>Rhizaria</taxon>
        <taxon>Retaria</taxon>
        <taxon>Foraminifera</taxon>
        <taxon>Monothalamids</taxon>
        <taxon>Reticulomyxidae</taxon>
        <taxon>Reticulomyxa</taxon>
    </lineage>
</organism>
<name>X6M1E4_RETFI</name>
<feature type="region of interest" description="Disordered" evidence="1">
    <location>
        <begin position="193"/>
        <end position="245"/>
    </location>
</feature>
<evidence type="ECO:0000313" key="4">
    <source>
        <dbReference type="EMBL" id="ETO07242.1"/>
    </source>
</evidence>
<evidence type="ECO:0000256" key="1">
    <source>
        <dbReference type="SAM" id="MobiDB-lite"/>
    </source>
</evidence>
<dbReference type="AlphaFoldDB" id="X6M1E4"/>
<keyword evidence="2" id="KW-0472">Membrane</keyword>
<proteinExistence type="predicted"/>
<feature type="region of interest" description="Disordered" evidence="1">
    <location>
        <begin position="282"/>
        <end position="307"/>
    </location>
</feature>
<feature type="compositionally biased region" description="Basic residues" evidence="1">
    <location>
        <begin position="282"/>
        <end position="298"/>
    </location>
</feature>
<dbReference type="EMBL" id="ASPP01026344">
    <property type="protein sequence ID" value="ETO07242.1"/>
    <property type="molecule type" value="Genomic_DNA"/>
</dbReference>
<evidence type="ECO:0000256" key="3">
    <source>
        <dbReference type="SAM" id="SignalP"/>
    </source>
</evidence>
<evidence type="ECO:0000256" key="2">
    <source>
        <dbReference type="SAM" id="Phobius"/>
    </source>
</evidence>
<sequence>MTLQKSVWSTLLLLATWLGIAAATFSRNPNLSQHTCSVFEKTAKKKNKTHIKQQFVGKKTDYKVTFSSTNGQYLNGFYVKKKSLGIYRNDNCGDLNCTSSSACTWMFEFKDTSSSATYYLFEVYGSQQYEAVISTTPCDSNNWLAISKSMKKTAAMGLGQNFTLATQVQWKTQGSTTYNVNVGQLSICHNGQSGCNSPSPTHSPTKHPVKPPTNYPTIPTRPPTAPTRGPSKAPTTPKPTRLPTTPTVIYSSTGIVYTYYIYPSNGIFLTAYVYVYFFFQKKKKKTQKKKKKGGRGRGKREELKKGR</sequence>
<keyword evidence="3" id="KW-0732">Signal</keyword>
<comment type="caution">
    <text evidence="4">The sequence shown here is derived from an EMBL/GenBank/DDBJ whole genome shotgun (WGS) entry which is preliminary data.</text>
</comment>
<feature type="compositionally biased region" description="Pro residues" evidence="1">
    <location>
        <begin position="210"/>
        <end position="225"/>
    </location>
</feature>
<feature type="signal peptide" evidence="3">
    <location>
        <begin position="1"/>
        <end position="23"/>
    </location>
</feature>
<feature type="compositionally biased region" description="Low complexity" evidence="1">
    <location>
        <begin position="226"/>
        <end position="245"/>
    </location>
</feature>
<reference evidence="4 5" key="1">
    <citation type="journal article" date="2013" name="Curr. Biol.">
        <title>The Genome of the Foraminiferan Reticulomyxa filosa.</title>
        <authorList>
            <person name="Glockner G."/>
            <person name="Hulsmann N."/>
            <person name="Schleicher M."/>
            <person name="Noegel A.A."/>
            <person name="Eichinger L."/>
            <person name="Gallinger C."/>
            <person name="Pawlowski J."/>
            <person name="Sierra R."/>
            <person name="Euteneuer U."/>
            <person name="Pillet L."/>
            <person name="Moustafa A."/>
            <person name="Platzer M."/>
            <person name="Groth M."/>
            <person name="Szafranski K."/>
            <person name="Schliwa M."/>
        </authorList>
    </citation>
    <scope>NUCLEOTIDE SEQUENCE [LARGE SCALE GENOMIC DNA]</scope>
</reference>
<accession>X6M1E4</accession>
<protein>
    <submittedName>
        <fullName evidence="4">Uncharacterized protein</fullName>
    </submittedName>
</protein>
<gene>
    <name evidence="4" type="ORF">RFI_30149</name>
</gene>